<dbReference type="EMBL" id="JAACLJ010000001">
    <property type="protein sequence ID" value="KAF4594990.1"/>
    <property type="molecule type" value="Genomic_DNA"/>
</dbReference>
<evidence type="ECO:0000256" key="1">
    <source>
        <dbReference type="ARBA" id="ARBA00004123"/>
    </source>
</evidence>
<comment type="caution">
    <text evidence="10">The sequence shown here is derived from an EMBL/GenBank/DDBJ whole genome shotgun (WGS) entry which is preliminary data.</text>
</comment>
<dbReference type="InterPro" id="IPR044998">
    <property type="entry name" value="Timeless"/>
</dbReference>
<feature type="compositionally biased region" description="Acidic residues" evidence="8">
    <location>
        <begin position="1030"/>
        <end position="1045"/>
    </location>
</feature>
<evidence type="ECO:0000256" key="2">
    <source>
        <dbReference type="ARBA" id="ARBA00008174"/>
    </source>
</evidence>
<dbReference type="GO" id="GO:0000076">
    <property type="term" value="P:DNA replication checkpoint signaling"/>
    <property type="evidence" value="ECO:0007669"/>
    <property type="project" value="TreeGrafter"/>
</dbReference>
<keyword evidence="4" id="KW-0236">DNA replication inhibitor</keyword>
<dbReference type="PANTHER" id="PTHR22940">
    <property type="entry name" value="TIMEOUT/TIMELESS-2"/>
    <property type="match status" value="1"/>
</dbReference>
<evidence type="ECO:0000256" key="6">
    <source>
        <dbReference type="ARBA" id="ARBA00023254"/>
    </source>
</evidence>
<feature type="region of interest" description="Disordered" evidence="8">
    <location>
        <begin position="555"/>
        <end position="579"/>
    </location>
</feature>
<evidence type="ECO:0000256" key="4">
    <source>
        <dbReference type="ARBA" id="ARBA00022880"/>
    </source>
</evidence>
<keyword evidence="7" id="KW-0131">Cell cycle</keyword>
<dbReference type="GO" id="GO:0016853">
    <property type="term" value="F:isomerase activity"/>
    <property type="evidence" value="ECO:0007669"/>
    <property type="project" value="UniProtKB-KW"/>
</dbReference>
<sequence>MEEDTVHPEVRAHIDSLVSALGGVSNDDDEYQLGDDALEVLRDVKRWIRFYDDKTSRMDVARCLREANIVEGDLLPILAMWREKAAESKMKARLALACLEILVPLTWPIERDKERMTVNHYRHMPVLELAQLQYKKVILSFDRAQILQTAIRIAVPSIALPIGDRTPRDQGTIKLVLFFIRNMAMISSSGNKNGEDIDGEVSQISRSSTLDAFSQQGIFLFLLTISSGMGEEYRTEDTTVMEILYHLVKGVDVDQLFMHDKEVNKAKAKELSVLMEKESKTLNTHSRKGHARHSRFGTMIWVTRQDNKMSSLSGQDVLLDKTARNQKIDNDKVFRPPRRSKKPNGDERDLAPPAKLDTRARTQLREFVQDFLDSGFNKLFQHVRRSMEREASHVMQYHRRQFFYLVSWFLQAERARRLRNGKAASSGEVDSFSLVAGVLNQEMFIKLNGALHESYEMKDWRELTAVMRCFTQILLTIQQMADCGREDDEEVAENLLNRIFYQESTYDAIVNIAKSYKDQGFDFLDAATELVHYFVRILEAYSKQNVDLQIRSRQRARRNKEAREQQGDDDDGSGDDETAARKTCKERKFDFQRFSSKFTTQGVADTYVTFTKFYADLNDEQLKRAHRYFHRLAFKQQMSVMLFRLDIIHLFYNIIMGPEPLSKSSKMFGEWKELVKHLLRKCFKKMNQRPQLLTELLFSKIQATALFLETGHEVQTVTAKRPAKPGAELEFRYTEERDRQIAIVVGALLERNEADHINWLKGVITDAESERRCWAAAQEAISEPIEDERPVEVTEPKRPPLINVRHDSAARRTAMFKNSHLRLLMTVSGLRRLGPVSEETVESCWIIPEDVTAQHLADTLHYINQAEFGPPTFENDASAVSQLRRKPAPRKKAVYDDDEDDENATDNDESLFPIGGPTTRKAIDKPDRPRKIRRRRRRSSKDNVSEPDDSAVDEARRKRSEREREKARRIKSALYVREGDDDFNSEEDEAFFARERAIADRARMAAESATTGGVMKKTEKRKRKRKADADADADDDAVPADSDEETPGKKPKSDTGSRLAPTQIPTPNPRKPSPFKKQKPTLPSLTLTDDDEADANDSKDRLSRQSAPERTETKVNANDDDDDDDDEDAAIVSRRRPRIRGGFVVSSDEE</sequence>
<feature type="compositionally biased region" description="Basic and acidic residues" evidence="8">
    <location>
        <begin position="343"/>
        <end position="356"/>
    </location>
</feature>
<feature type="region of interest" description="Disordered" evidence="8">
    <location>
        <begin position="1002"/>
        <end position="1150"/>
    </location>
</feature>
<feature type="compositionally biased region" description="Basic and acidic residues" evidence="8">
    <location>
        <begin position="1046"/>
        <end position="1055"/>
    </location>
</feature>
<evidence type="ECO:0000256" key="8">
    <source>
        <dbReference type="SAM" id="MobiDB-lite"/>
    </source>
</evidence>
<dbReference type="AlphaFoldDB" id="A0A8H4VGL2"/>
<feature type="region of interest" description="Disordered" evidence="8">
    <location>
        <begin position="873"/>
        <end position="986"/>
    </location>
</feature>
<feature type="compositionally biased region" description="Acidic residues" evidence="8">
    <location>
        <begin position="896"/>
        <end position="909"/>
    </location>
</feature>
<evidence type="ECO:0000256" key="5">
    <source>
        <dbReference type="ARBA" id="ARBA00023242"/>
    </source>
</evidence>
<reference evidence="10 11" key="1">
    <citation type="journal article" date="2020" name="G3 (Bethesda)">
        <title>Genetic Underpinnings of Host Manipulation by Ophiocordyceps as Revealed by Comparative Transcriptomics.</title>
        <authorList>
            <person name="Will I."/>
            <person name="Das B."/>
            <person name="Trinh T."/>
            <person name="Brachmann A."/>
            <person name="Ohm R.A."/>
            <person name="de Bekker C."/>
        </authorList>
    </citation>
    <scope>NUCLEOTIDE SEQUENCE [LARGE SCALE GENOMIC DNA]</scope>
    <source>
        <strain evidence="10 11">EC05</strain>
    </source>
</reference>
<dbReference type="GO" id="GO:0003677">
    <property type="term" value="F:DNA binding"/>
    <property type="evidence" value="ECO:0007669"/>
    <property type="project" value="TreeGrafter"/>
</dbReference>
<keyword evidence="5" id="KW-0539">Nucleus</keyword>
<evidence type="ECO:0000256" key="7">
    <source>
        <dbReference type="ARBA" id="ARBA00023306"/>
    </source>
</evidence>
<dbReference type="GO" id="GO:0051321">
    <property type="term" value="P:meiotic cell cycle"/>
    <property type="evidence" value="ECO:0007669"/>
    <property type="project" value="UniProtKB-KW"/>
</dbReference>
<keyword evidence="10" id="KW-0413">Isomerase</keyword>
<feature type="region of interest" description="Disordered" evidence="8">
    <location>
        <begin position="328"/>
        <end position="356"/>
    </location>
</feature>
<feature type="compositionally biased region" description="Basic residues" evidence="8">
    <location>
        <begin position="930"/>
        <end position="939"/>
    </location>
</feature>
<proteinExistence type="inferred from homology"/>
<feature type="compositionally biased region" description="Basic residues" evidence="8">
    <location>
        <begin position="883"/>
        <end position="892"/>
    </location>
</feature>
<dbReference type="GO" id="GO:0006281">
    <property type="term" value="P:DNA repair"/>
    <property type="evidence" value="ECO:0007669"/>
    <property type="project" value="TreeGrafter"/>
</dbReference>
<evidence type="ECO:0000259" key="9">
    <source>
        <dbReference type="Pfam" id="PF04821"/>
    </source>
</evidence>
<gene>
    <name evidence="10" type="ORF">GQ602_000603</name>
</gene>
<keyword evidence="11" id="KW-1185">Reference proteome</keyword>
<comment type="similarity">
    <text evidence="2">Belongs to the timeless family.</text>
</comment>
<evidence type="ECO:0000313" key="10">
    <source>
        <dbReference type="EMBL" id="KAF4594990.1"/>
    </source>
</evidence>
<dbReference type="InterPro" id="IPR006906">
    <property type="entry name" value="Timeless_N"/>
</dbReference>
<dbReference type="Pfam" id="PF04821">
    <property type="entry name" value="TIMELESS"/>
    <property type="match status" value="1"/>
</dbReference>
<dbReference type="GO" id="GO:0031298">
    <property type="term" value="C:replication fork protection complex"/>
    <property type="evidence" value="ECO:0007669"/>
    <property type="project" value="TreeGrafter"/>
</dbReference>
<evidence type="ECO:0000313" key="11">
    <source>
        <dbReference type="Proteomes" id="UP000562929"/>
    </source>
</evidence>
<comment type="subcellular location">
    <subcellularLocation>
        <location evidence="1">Nucleus</location>
    </subcellularLocation>
</comment>
<organism evidence="10 11">
    <name type="scientific">Ophiocordyceps camponoti-floridani</name>
    <dbReference type="NCBI Taxonomy" id="2030778"/>
    <lineage>
        <taxon>Eukaryota</taxon>
        <taxon>Fungi</taxon>
        <taxon>Dikarya</taxon>
        <taxon>Ascomycota</taxon>
        <taxon>Pezizomycotina</taxon>
        <taxon>Sordariomycetes</taxon>
        <taxon>Hypocreomycetidae</taxon>
        <taxon>Hypocreales</taxon>
        <taxon>Ophiocordycipitaceae</taxon>
        <taxon>Ophiocordyceps</taxon>
    </lineage>
</organism>
<feature type="compositionally biased region" description="Basic and acidic residues" evidence="8">
    <location>
        <begin position="953"/>
        <end position="966"/>
    </location>
</feature>
<dbReference type="OrthoDB" id="310853at2759"/>
<feature type="compositionally biased region" description="Acidic residues" evidence="8">
    <location>
        <begin position="567"/>
        <end position="577"/>
    </location>
</feature>
<protein>
    <recommendedName>
        <fullName evidence="3">Topoisomerase 1-associated factor 1</fullName>
    </recommendedName>
</protein>
<dbReference type="Proteomes" id="UP000562929">
    <property type="component" value="Unassembled WGS sequence"/>
</dbReference>
<feature type="domain" description="Timeless N-terminal" evidence="9">
    <location>
        <begin position="30"/>
        <end position="302"/>
    </location>
</feature>
<keyword evidence="6" id="KW-0469">Meiosis</keyword>
<name>A0A8H4VGL2_9HYPO</name>
<feature type="compositionally biased region" description="Acidic residues" evidence="8">
    <location>
        <begin position="1118"/>
        <end position="1129"/>
    </location>
</feature>
<feature type="compositionally biased region" description="Basic and acidic residues" evidence="8">
    <location>
        <begin position="1096"/>
        <end position="1113"/>
    </location>
</feature>
<dbReference type="GO" id="GO:0043111">
    <property type="term" value="P:replication fork arrest"/>
    <property type="evidence" value="ECO:0007669"/>
    <property type="project" value="TreeGrafter"/>
</dbReference>
<accession>A0A8H4VGL2</accession>
<evidence type="ECO:0000256" key="3">
    <source>
        <dbReference type="ARBA" id="ARBA00021529"/>
    </source>
</evidence>
<dbReference type="PANTHER" id="PTHR22940:SF4">
    <property type="entry name" value="PROTEIN TIMELESS HOMOLOG"/>
    <property type="match status" value="1"/>
</dbReference>